<dbReference type="EMBL" id="RDQO01000001">
    <property type="protein sequence ID" value="RMX08672.1"/>
    <property type="molecule type" value="Genomic_DNA"/>
</dbReference>
<dbReference type="InterPro" id="IPR051924">
    <property type="entry name" value="GST_Kappa/NadH"/>
</dbReference>
<dbReference type="RefSeq" id="WP_122226797.1">
    <property type="nucleotide sequence ID" value="NZ_RDQO01000001.1"/>
</dbReference>
<dbReference type="InterPro" id="IPR010710">
    <property type="entry name" value="DUF1289"/>
</dbReference>
<dbReference type="InterPro" id="IPR001853">
    <property type="entry name" value="DSBA-like_thioredoxin_dom"/>
</dbReference>
<evidence type="ECO:0000313" key="3">
    <source>
        <dbReference type="Proteomes" id="UP000278006"/>
    </source>
</evidence>
<comment type="caution">
    <text evidence="2">The sequence shown here is derived from an EMBL/GenBank/DDBJ whole genome shotgun (WGS) entry which is preliminary data.</text>
</comment>
<protein>
    <submittedName>
        <fullName evidence="2">DUF1289 domain-containing protein</fullName>
    </submittedName>
</protein>
<evidence type="ECO:0000259" key="1">
    <source>
        <dbReference type="Pfam" id="PF01323"/>
    </source>
</evidence>
<name>A0A3M6R1N4_9BURK</name>
<sequence length="345" mass="36920">MAQTPLQAPLLTGGCVPDANAAAQPSPDGMPRPLVRLVRLAHSVLQQGLLRQGGEQALPSPCIGVCRMAPARDEEGQATELCQGCLRRIGEIAVWGQADAGRKRAIWRAILLRGGLRLAQRPDGGAQPAISDVCQTLAFDTPLEETGEDMKHIDFYLDFVSPYAFLAFKALPQALLDTSYHVSYWPVALGGLFKHHGITAPAAVPAKHDWIRRHTFWLAGQQETAFTWPASHPFNSLPLLRLALACSEDGSINRFTAQTVFEHVWCGAGAEALNGARLAALQQALAPQFRGPFALGSEAAKQGLRDNTDAAAAAGVFGVPAFVIGGRMLWGLDALPMLREAVLAA</sequence>
<evidence type="ECO:0000313" key="2">
    <source>
        <dbReference type="EMBL" id="RMX08672.1"/>
    </source>
</evidence>
<dbReference type="Pfam" id="PF01323">
    <property type="entry name" value="DSBA"/>
    <property type="match status" value="1"/>
</dbReference>
<reference evidence="2 3" key="1">
    <citation type="submission" date="2018-10" db="EMBL/GenBank/DDBJ databases">
        <title>Draft genome of Cortibacter populi DSM10536.</title>
        <authorList>
            <person name="Bernier A.-M."/>
            <person name="Bernard K."/>
        </authorList>
    </citation>
    <scope>NUCLEOTIDE SEQUENCE [LARGE SCALE GENOMIC DNA]</scope>
    <source>
        <strain evidence="2 3">DSM 105136</strain>
    </source>
</reference>
<dbReference type="Pfam" id="PF06945">
    <property type="entry name" value="DUF1289"/>
    <property type="match status" value="1"/>
</dbReference>
<dbReference type="AlphaFoldDB" id="A0A3M6R1N4"/>
<dbReference type="SUPFAM" id="SSF52833">
    <property type="entry name" value="Thioredoxin-like"/>
    <property type="match status" value="1"/>
</dbReference>
<dbReference type="PANTHER" id="PTHR42943">
    <property type="entry name" value="GLUTATHIONE S-TRANSFERASE KAPPA"/>
    <property type="match status" value="1"/>
</dbReference>
<dbReference type="InterPro" id="IPR036249">
    <property type="entry name" value="Thioredoxin-like_sf"/>
</dbReference>
<feature type="domain" description="DSBA-like thioredoxin" evidence="1">
    <location>
        <begin position="153"/>
        <end position="341"/>
    </location>
</feature>
<proteinExistence type="predicted"/>
<dbReference type="Proteomes" id="UP000278006">
    <property type="component" value="Unassembled WGS sequence"/>
</dbReference>
<gene>
    <name evidence="2" type="ORF">D8I35_06330</name>
</gene>
<dbReference type="GO" id="GO:0006749">
    <property type="term" value="P:glutathione metabolic process"/>
    <property type="evidence" value="ECO:0007669"/>
    <property type="project" value="TreeGrafter"/>
</dbReference>
<accession>A0A3M6R1N4</accession>
<dbReference type="OrthoDB" id="8560325at2"/>
<dbReference type="PANTHER" id="PTHR42943:SF2">
    <property type="entry name" value="GLUTATHIONE S-TRANSFERASE KAPPA 1"/>
    <property type="match status" value="1"/>
</dbReference>
<keyword evidence="3" id="KW-1185">Reference proteome</keyword>
<dbReference type="GO" id="GO:0004364">
    <property type="term" value="F:glutathione transferase activity"/>
    <property type="evidence" value="ECO:0007669"/>
    <property type="project" value="TreeGrafter"/>
</dbReference>
<dbReference type="Gene3D" id="3.40.30.10">
    <property type="entry name" value="Glutaredoxin"/>
    <property type="match status" value="1"/>
</dbReference>
<dbReference type="GO" id="GO:0004602">
    <property type="term" value="F:glutathione peroxidase activity"/>
    <property type="evidence" value="ECO:0007669"/>
    <property type="project" value="TreeGrafter"/>
</dbReference>
<organism evidence="2 3">
    <name type="scientific">Corticibacter populi</name>
    <dbReference type="NCBI Taxonomy" id="1550736"/>
    <lineage>
        <taxon>Bacteria</taxon>
        <taxon>Pseudomonadati</taxon>
        <taxon>Pseudomonadota</taxon>
        <taxon>Betaproteobacteria</taxon>
        <taxon>Burkholderiales</taxon>
        <taxon>Comamonadaceae</taxon>
        <taxon>Corticibacter</taxon>
    </lineage>
</organism>